<dbReference type="InterPro" id="IPR050862">
    <property type="entry name" value="RdRp_reductase_class-2"/>
</dbReference>
<evidence type="ECO:0000256" key="6">
    <source>
        <dbReference type="ARBA" id="ARBA00023285"/>
    </source>
</evidence>
<evidence type="ECO:0000256" key="4">
    <source>
        <dbReference type="ARBA" id="ARBA00023002"/>
    </source>
</evidence>
<name>A0A1G1VCL8_9BACT</name>
<feature type="domain" description="Ribonucleotide reductase large subunit N-terminal" evidence="9">
    <location>
        <begin position="24"/>
        <end position="82"/>
    </location>
</feature>
<dbReference type="GO" id="GO:0031419">
    <property type="term" value="F:cobalamin binding"/>
    <property type="evidence" value="ECO:0007669"/>
    <property type="project" value="UniProtKB-KW"/>
</dbReference>
<keyword evidence="5 8" id="KW-0215">Deoxyribonucleotide synthesis</keyword>
<evidence type="ECO:0000256" key="7">
    <source>
        <dbReference type="ARBA" id="ARBA00047754"/>
    </source>
</evidence>
<dbReference type="SUPFAM" id="SSF48168">
    <property type="entry name" value="R1 subunit of ribonucleotide reductase, N-terminal domain"/>
    <property type="match status" value="1"/>
</dbReference>
<comment type="function">
    <text evidence="8">Provides the precursors necessary for DNA synthesis. Catalyzes the biosynthesis of deoxyribonucleotides from the corresponding ribonucleotides.</text>
</comment>
<evidence type="ECO:0000256" key="3">
    <source>
        <dbReference type="ARBA" id="ARBA00022628"/>
    </source>
</evidence>
<dbReference type="InterPro" id="IPR008926">
    <property type="entry name" value="RNR_R1-su_N"/>
</dbReference>
<dbReference type="PANTHER" id="PTHR43371">
    <property type="entry name" value="VITAMIN B12-DEPENDENT RIBONUCLEOTIDE REDUCTASE"/>
    <property type="match status" value="1"/>
</dbReference>
<dbReference type="Pfam" id="PF02867">
    <property type="entry name" value="Ribonuc_red_lgC"/>
    <property type="match status" value="1"/>
</dbReference>
<dbReference type="PRINTS" id="PR01183">
    <property type="entry name" value="RIBORDTASEM1"/>
</dbReference>
<comment type="similarity">
    <text evidence="8">Belongs to the ribonucleoside diphosphate reductase large chain family.</text>
</comment>
<dbReference type="InterPro" id="IPR000788">
    <property type="entry name" value="RNR_lg_C"/>
</dbReference>
<keyword evidence="6" id="KW-0170">Cobalt</keyword>
<proteinExistence type="inferred from homology"/>
<dbReference type="GO" id="GO:0005524">
    <property type="term" value="F:ATP binding"/>
    <property type="evidence" value="ECO:0007669"/>
    <property type="project" value="InterPro"/>
</dbReference>
<dbReference type="Gene3D" id="3.20.70.20">
    <property type="match status" value="1"/>
</dbReference>
<protein>
    <recommendedName>
        <fullName evidence="2 8">Ribonucleoside-diphosphate reductase</fullName>
        <ecNumber evidence="2 8">1.17.4.1</ecNumber>
    </recommendedName>
</protein>
<evidence type="ECO:0000259" key="10">
    <source>
        <dbReference type="Pfam" id="PF02867"/>
    </source>
</evidence>
<comment type="caution">
    <text evidence="11">The sequence shown here is derived from an EMBL/GenBank/DDBJ whole genome shotgun (WGS) entry which is preliminary data.</text>
</comment>
<dbReference type="InterPro" id="IPR013509">
    <property type="entry name" value="RNR_lsu_N"/>
</dbReference>
<sequence length="573" mass="63525">MSKIKYQPSQLAHQVLINGRIIAPRETPQQMFERVVGALFAVETSMGIPVDETRQARTQFAKFMAEKTFTPGTPTLTNAGRKGYENSALCSCALIPVDLKKPQASAKMIKACYKQNMGSGFDLTPYADPLDLLIWLNNLAHSETATGKYDRYIGNMANLHISHPRINDFIQAKTTRRLMYFNLSVIVNDAFMNAAKKRGTFTLMNGRKISARNLLNSLAKSAWICGDPSVLNLERMNKNNPVSNIAPYVSAPPCAEMGLSDGETCQFAYINISKFITPEGIDYEKLGAVTRVVTRALDNAVEIGLGNFPHPKSTEIARLKRKIGIAASGLADTLLYYNLPYDSDGARRLAKNVLSFINYASKVASVELAKSRGSCGAMMMKRDNKYYKTYLEDRYGVGTDTVTKEQWYQLAERIRTSEKLRNICTTTLPPAARVSILMDASSGIEPFFGIPTSVDQLRPSIITFVKKHALKKMDKILKQAVKEGSFQNVDLQDYLKECLRTAKEISAEGHLRMVAALVGTDGVVDESASKTVNLPKSSTSADILNIFLLAHELGLKNISVYRDGTYEEQPFKL</sequence>
<comment type="cofactor">
    <cofactor evidence="1">
        <name>adenosylcob(III)alamin</name>
        <dbReference type="ChEBI" id="CHEBI:18408"/>
    </cofactor>
</comment>
<evidence type="ECO:0000256" key="5">
    <source>
        <dbReference type="ARBA" id="ARBA00023116"/>
    </source>
</evidence>
<dbReference type="Pfam" id="PF00317">
    <property type="entry name" value="Ribonuc_red_lgN"/>
    <property type="match status" value="1"/>
</dbReference>
<dbReference type="EC" id="1.17.4.1" evidence="2 8"/>
<evidence type="ECO:0000256" key="2">
    <source>
        <dbReference type="ARBA" id="ARBA00012274"/>
    </source>
</evidence>
<evidence type="ECO:0000256" key="8">
    <source>
        <dbReference type="RuleBase" id="RU003410"/>
    </source>
</evidence>
<dbReference type="PANTHER" id="PTHR43371:SF1">
    <property type="entry name" value="RIBONUCLEOSIDE-DIPHOSPHATE REDUCTASE"/>
    <property type="match status" value="1"/>
</dbReference>
<organism evidence="11 12">
    <name type="scientific">Candidatus Blackburnbacteria bacterium RIFCSPLOWO2_01_FULL_41_27</name>
    <dbReference type="NCBI Taxonomy" id="1797520"/>
    <lineage>
        <taxon>Bacteria</taxon>
        <taxon>Candidatus Blackburniibacteriota</taxon>
    </lineage>
</organism>
<evidence type="ECO:0000259" key="9">
    <source>
        <dbReference type="Pfam" id="PF00317"/>
    </source>
</evidence>
<dbReference type="EMBL" id="MHCD01000040">
    <property type="protein sequence ID" value="OGY13188.1"/>
    <property type="molecule type" value="Genomic_DNA"/>
</dbReference>
<evidence type="ECO:0000313" key="12">
    <source>
        <dbReference type="Proteomes" id="UP000177685"/>
    </source>
</evidence>
<reference evidence="11 12" key="1">
    <citation type="journal article" date="2016" name="Nat. Commun.">
        <title>Thousands of microbial genomes shed light on interconnected biogeochemical processes in an aquifer system.</title>
        <authorList>
            <person name="Anantharaman K."/>
            <person name="Brown C.T."/>
            <person name="Hug L.A."/>
            <person name="Sharon I."/>
            <person name="Castelle C.J."/>
            <person name="Probst A.J."/>
            <person name="Thomas B.C."/>
            <person name="Singh A."/>
            <person name="Wilkins M.J."/>
            <person name="Karaoz U."/>
            <person name="Brodie E.L."/>
            <person name="Williams K.H."/>
            <person name="Hubbard S.S."/>
            <person name="Banfield J.F."/>
        </authorList>
    </citation>
    <scope>NUCLEOTIDE SEQUENCE [LARGE SCALE GENOMIC DNA]</scope>
</reference>
<evidence type="ECO:0000313" key="11">
    <source>
        <dbReference type="EMBL" id="OGY13188.1"/>
    </source>
</evidence>
<evidence type="ECO:0000256" key="1">
    <source>
        <dbReference type="ARBA" id="ARBA00001922"/>
    </source>
</evidence>
<feature type="domain" description="Ribonucleotide reductase large subunit C-terminal" evidence="10">
    <location>
        <begin position="146"/>
        <end position="561"/>
    </location>
</feature>
<keyword evidence="3" id="KW-0846">Cobalamin</keyword>
<comment type="catalytic activity">
    <reaction evidence="7 8">
        <text>a 2'-deoxyribonucleoside 5'-diphosphate + [thioredoxin]-disulfide + H2O = a ribonucleoside 5'-diphosphate + [thioredoxin]-dithiol</text>
        <dbReference type="Rhea" id="RHEA:23252"/>
        <dbReference type="Rhea" id="RHEA-COMP:10698"/>
        <dbReference type="Rhea" id="RHEA-COMP:10700"/>
        <dbReference type="ChEBI" id="CHEBI:15377"/>
        <dbReference type="ChEBI" id="CHEBI:29950"/>
        <dbReference type="ChEBI" id="CHEBI:50058"/>
        <dbReference type="ChEBI" id="CHEBI:57930"/>
        <dbReference type="ChEBI" id="CHEBI:73316"/>
        <dbReference type="EC" id="1.17.4.1"/>
    </reaction>
</comment>
<dbReference type="UniPathway" id="UPA00326"/>
<accession>A0A1G1VCL8</accession>
<dbReference type="SUPFAM" id="SSF51998">
    <property type="entry name" value="PFL-like glycyl radical enzymes"/>
    <property type="match status" value="1"/>
</dbReference>
<keyword evidence="4 8" id="KW-0560">Oxidoreductase</keyword>
<dbReference type="AlphaFoldDB" id="A0A1G1VCL8"/>
<gene>
    <name evidence="11" type="ORF">A3A58_02050</name>
</gene>
<dbReference type="Proteomes" id="UP000177685">
    <property type="component" value="Unassembled WGS sequence"/>
</dbReference>
<dbReference type="GO" id="GO:0009263">
    <property type="term" value="P:deoxyribonucleotide biosynthetic process"/>
    <property type="evidence" value="ECO:0007669"/>
    <property type="project" value="UniProtKB-KW"/>
</dbReference>
<dbReference type="GO" id="GO:0004748">
    <property type="term" value="F:ribonucleoside-diphosphate reductase activity, thioredoxin disulfide as acceptor"/>
    <property type="evidence" value="ECO:0007669"/>
    <property type="project" value="UniProtKB-EC"/>
</dbReference>